<evidence type="ECO:0000256" key="2">
    <source>
        <dbReference type="ARBA" id="ARBA00022763"/>
    </source>
</evidence>
<dbReference type="Proteomes" id="UP000039865">
    <property type="component" value="Unassembled WGS sequence"/>
</dbReference>
<dbReference type="Gene3D" id="3.30.1540.20">
    <property type="entry name" value="MutL, C-terminal domain, dimerisation subdomain"/>
    <property type="match status" value="1"/>
</dbReference>
<keyword evidence="2" id="KW-0227">DNA damage</keyword>
<sequence length="923" mass="109544">MAYLIGKGGSRVNLKRKYHYHSTEGPQQTLESLPTFKMSNLQERKAQHIEIRLYEKGIQGFDIIDDGIGISENEFKSDYVRCMPKRERNEIYKTRSIGYRGEALDSLSRASDFTSRQLESLTQLNSIQKISRQGTLVQVRNIHKQNQQYHQKFIKNNMQQYNQLESILKQYAMILYNKEFKLTNSPLALDNTSDKILDNMSFLEENLRGFLDKYFKNQYPHINKELDIYEDSLINNSIKIKTYLTRPGYSKKGELKQFHLFLNERPVEGTKRLKGVFQQLYKDFMIPEKTIPFVFVHIETHHTNYDLKLMADQRKFFFKPESEKLIYEKLRSFFLQKFNQLCPKYTDEQIKQCIKQQGMYDAKSNYSQSSDEQQNSDLDEKQIQNQKRKKKSIRKLQSIQIQPKYGEELKTNEELNEVIQEIQEQEELWDIYKTDFSQDSTHKVKLTQNHLAKFKKFQSCPNTQNVKQNETQDLLTETEISQDSRQNENTEILVQENELEVKKIVEGVELPEVENLSQLATTVTIPGETNNVIAISTTRSETTMTFTARSSILSQLDQEELNEHYNIYKNDKTLQFGIEQMITYINYQNQKDTLQFDQNNIALQENFIDLDPQAELIKRVQNKKKYRPSFILRLNRRYQQLINEMNYDKFMHDFKNDDMKKIFEKREFRKLKTIGQFNDGFILCTLNKNDLFILDQHACDERYNLERLTAKLKVDSQPLMQPIFTDLALGSYNLVQKYERIFNIYGFKFEKLERASFLSMNSKEELVCLKIRSLPQSNDTQFEESDFHNLLTALRGYDSDPVLQQRYKTEQQLTEFVIPRKIHAVLALRACRSSFMIGDKLNSQQIRDLIDHLYKLKEPWICAHGRPTMRYIMNIEDLKQRIKTSIICQRSPPKLLELEVDDECFETQDNYNWLNSQAYWNNY</sequence>
<dbReference type="EMBL" id="CCKQ01002002">
    <property type="protein sequence ID" value="CDW73097.1"/>
    <property type="molecule type" value="Genomic_DNA"/>
</dbReference>
<feature type="domain" description="MutL C-terminal dimerisation" evidence="4">
    <location>
        <begin position="673"/>
        <end position="841"/>
    </location>
</feature>
<dbReference type="Gene3D" id="3.30.565.10">
    <property type="entry name" value="Histidine kinase-like ATPase, C-terminal domain"/>
    <property type="match status" value="1"/>
</dbReference>
<dbReference type="PANTHER" id="PTHR10073">
    <property type="entry name" value="DNA MISMATCH REPAIR PROTEIN MLH, PMS, MUTL"/>
    <property type="match status" value="1"/>
</dbReference>
<dbReference type="InterPro" id="IPR020568">
    <property type="entry name" value="Ribosomal_Su5_D2-typ_SF"/>
</dbReference>
<comment type="similarity">
    <text evidence="1">Belongs to the DNA mismatch repair MutL/HexB family.</text>
</comment>
<dbReference type="AlphaFoldDB" id="A0A077ZT87"/>
<dbReference type="InterPro" id="IPR014790">
    <property type="entry name" value="MutL_C"/>
</dbReference>
<dbReference type="GO" id="GO:0140664">
    <property type="term" value="F:ATP-dependent DNA damage sensor activity"/>
    <property type="evidence" value="ECO:0007669"/>
    <property type="project" value="InterPro"/>
</dbReference>
<gene>
    <name evidence="5" type="primary">Contig14840.g15812</name>
    <name evidence="5" type="ORF">STYLEM_2066</name>
</gene>
<dbReference type="InterPro" id="IPR014721">
    <property type="entry name" value="Ribsml_uS5_D2-typ_fold_subgr"/>
</dbReference>
<feature type="compositionally biased region" description="Polar residues" evidence="3">
    <location>
        <begin position="364"/>
        <end position="376"/>
    </location>
</feature>
<protein>
    <submittedName>
        <fullName evidence="5">Dna mismatch repair protein</fullName>
    </submittedName>
</protein>
<dbReference type="Gene3D" id="3.30.230.10">
    <property type="match status" value="1"/>
</dbReference>
<dbReference type="Pfam" id="PF08676">
    <property type="entry name" value="MutL_C"/>
    <property type="match status" value="1"/>
</dbReference>
<evidence type="ECO:0000259" key="4">
    <source>
        <dbReference type="SMART" id="SM00853"/>
    </source>
</evidence>
<evidence type="ECO:0000313" key="6">
    <source>
        <dbReference type="Proteomes" id="UP000039865"/>
    </source>
</evidence>
<dbReference type="SMART" id="SM00853">
    <property type="entry name" value="MutL_C"/>
    <property type="match status" value="1"/>
</dbReference>
<name>A0A077ZT87_STYLE</name>
<dbReference type="Gene3D" id="3.30.1370.100">
    <property type="entry name" value="MutL, C-terminal domain, regulatory subdomain"/>
    <property type="match status" value="1"/>
</dbReference>
<proteinExistence type="inferred from homology"/>
<dbReference type="GO" id="GO:0032389">
    <property type="term" value="C:MutLalpha complex"/>
    <property type="evidence" value="ECO:0007669"/>
    <property type="project" value="TreeGrafter"/>
</dbReference>
<reference evidence="5 6" key="1">
    <citation type="submission" date="2014-06" db="EMBL/GenBank/DDBJ databases">
        <authorList>
            <person name="Swart Estienne"/>
        </authorList>
    </citation>
    <scope>NUCLEOTIDE SEQUENCE [LARGE SCALE GENOMIC DNA]</scope>
    <source>
        <strain evidence="5 6">130c</strain>
    </source>
</reference>
<evidence type="ECO:0000313" key="5">
    <source>
        <dbReference type="EMBL" id="CDW73097.1"/>
    </source>
</evidence>
<dbReference type="InterPro" id="IPR042120">
    <property type="entry name" value="MutL_C_dimsub"/>
</dbReference>
<dbReference type="InterPro" id="IPR038973">
    <property type="entry name" value="MutL/Mlh/Pms-like"/>
</dbReference>
<evidence type="ECO:0000256" key="3">
    <source>
        <dbReference type="SAM" id="MobiDB-lite"/>
    </source>
</evidence>
<dbReference type="SUPFAM" id="SSF54211">
    <property type="entry name" value="Ribosomal protein S5 domain 2-like"/>
    <property type="match status" value="1"/>
</dbReference>
<dbReference type="OrthoDB" id="10263226at2759"/>
<feature type="region of interest" description="Disordered" evidence="3">
    <location>
        <begin position="364"/>
        <end position="390"/>
    </location>
</feature>
<dbReference type="PANTHER" id="PTHR10073:SF52">
    <property type="entry name" value="MISMATCH REPAIR ENDONUCLEASE PMS2"/>
    <property type="match status" value="1"/>
</dbReference>
<dbReference type="GO" id="GO:0016887">
    <property type="term" value="F:ATP hydrolysis activity"/>
    <property type="evidence" value="ECO:0007669"/>
    <property type="project" value="InterPro"/>
</dbReference>
<evidence type="ECO:0000256" key="1">
    <source>
        <dbReference type="ARBA" id="ARBA00006082"/>
    </source>
</evidence>
<dbReference type="GO" id="GO:0005524">
    <property type="term" value="F:ATP binding"/>
    <property type="evidence" value="ECO:0007669"/>
    <property type="project" value="InterPro"/>
</dbReference>
<dbReference type="InterPro" id="IPR037198">
    <property type="entry name" value="MutL_C_sf"/>
</dbReference>
<keyword evidence="6" id="KW-1185">Reference proteome</keyword>
<dbReference type="InterPro" id="IPR036890">
    <property type="entry name" value="HATPase_C_sf"/>
</dbReference>
<accession>A0A077ZT87</accession>
<dbReference type="SUPFAM" id="SSF55874">
    <property type="entry name" value="ATPase domain of HSP90 chaperone/DNA topoisomerase II/histidine kinase"/>
    <property type="match status" value="1"/>
</dbReference>
<organism evidence="5 6">
    <name type="scientific">Stylonychia lemnae</name>
    <name type="common">Ciliate</name>
    <dbReference type="NCBI Taxonomy" id="5949"/>
    <lineage>
        <taxon>Eukaryota</taxon>
        <taxon>Sar</taxon>
        <taxon>Alveolata</taxon>
        <taxon>Ciliophora</taxon>
        <taxon>Intramacronucleata</taxon>
        <taxon>Spirotrichea</taxon>
        <taxon>Stichotrichia</taxon>
        <taxon>Sporadotrichida</taxon>
        <taxon>Oxytrichidae</taxon>
        <taxon>Stylonychinae</taxon>
        <taxon>Stylonychia</taxon>
    </lineage>
</organism>
<dbReference type="SUPFAM" id="SSF118116">
    <property type="entry name" value="DNA mismatch repair protein MutL"/>
    <property type="match status" value="1"/>
</dbReference>
<dbReference type="InParanoid" id="A0A077ZT87"/>
<dbReference type="OMA" id="HACDERY"/>
<dbReference type="InterPro" id="IPR042121">
    <property type="entry name" value="MutL_C_regsub"/>
</dbReference>
<dbReference type="GO" id="GO:0006298">
    <property type="term" value="P:mismatch repair"/>
    <property type="evidence" value="ECO:0007669"/>
    <property type="project" value="InterPro"/>
</dbReference>